<evidence type="ECO:0000313" key="4">
    <source>
        <dbReference type="Proteomes" id="UP001231616"/>
    </source>
</evidence>
<protein>
    <submittedName>
        <fullName evidence="3">Penicillin-binding protein activator</fullName>
    </submittedName>
</protein>
<dbReference type="SUPFAM" id="SSF53822">
    <property type="entry name" value="Periplasmic binding protein-like I"/>
    <property type="match status" value="1"/>
</dbReference>
<sequence length="615" mass="69918">MNSSKQKPFLLLSLLALFLIGCAQQAPQVSAPVATPEPDIELIPDDSGKTAREWMQEARQQQGQSQQETLLNAITAALNEQNPRLALAISDELNRLDEVWLQATLPAWQLHALVDLRQYSPAQKLIEQTRLSALEPSTQAHYAMQASRLFRQLQQPEKAAQWLLQWDELSTKMTADAQPQWQLLWQLLNQLDESQLQTLMVNAGPRTGAWLQLASNLRPVIGQPEQVQRQLQQWQQRYGQMPALDVLPDDILQLGELTPFQPKRVAVLLPIHGNLRPHAQAIQNGMLAAVASQPEVELFFLDSQLETQQLHNELTALTIDFVLGPLQRSRVDAIRQHDDWHWPTLYLNQPSQPGSADSESPAFFFSLSMDDEASQMAAMFQRRDYQRPVLIHAQNPTAERMAQHFSRQWQGYGHDAPELYSFQARDELEAMVARLLELEQSRQRLRQISQLIPGEVESDVHSRLDIDAVYLLADPTQTRLLKPFLDVSVSQTAPSLPVYASSRSHSIQADRTDHRDLAGLTFTEMPWMLTVQQSAELRRQFDVLYPDQDEALQRLFAMGFDAVQLIPQLRQLQHIPALRHAGLTGELSVTPEGQIQRQLSWARYSQQALQAVQEP</sequence>
<keyword evidence="4" id="KW-1185">Reference proteome</keyword>
<keyword evidence="1" id="KW-0472">Membrane</keyword>
<dbReference type="CDD" id="cd06339">
    <property type="entry name" value="PBP1_YraM_LppC_lipoprotein-like"/>
    <property type="match status" value="1"/>
</dbReference>
<dbReference type="Pfam" id="PF04348">
    <property type="entry name" value="LppC"/>
    <property type="match status" value="1"/>
</dbReference>
<dbReference type="RefSeq" id="WP_305893763.1">
    <property type="nucleotide sequence ID" value="NZ_JAUZVZ010000012.1"/>
</dbReference>
<organism evidence="3 4">
    <name type="scientific">Alkalimonas collagenimarina</name>
    <dbReference type="NCBI Taxonomy" id="400390"/>
    <lineage>
        <taxon>Bacteria</taxon>
        <taxon>Pseudomonadati</taxon>
        <taxon>Pseudomonadota</taxon>
        <taxon>Gammaproteobacteria</taxon>
        <taxon>Alkalimonas</taxon>
    </lineage>
</organism>
<evidence type="ECO:0000256" key="1">
    <source>
        <dbReference type="ARBA" id="ARBA00023136"/>
    </source>
</evidence>
<keyword evidence="2" id="KW-0732">Signal</keyword>
<proteinExistence type="predicted"/>
<dbReference type="PANTHER" id="PTHR38038">
    <property type="entry name" value="PENICILLIN-BINDING PROTEIN ACTIVATOR LPOA"/>
    <property type="match status" value="1"/>
</dbReference>
<feature type="signal peptide" evidence="2">
    <location>
        <begin position="1"/>
        <end position="25"/>
    </location>
</feature>
<dbReference type="Proteomes" id="UP001231616">
    <property type="component" value="Unassembled WGS sequence"/>
</dbReference>
<name>A0ABT9GZK9_9GAMM</name>
<gene>
    <name evidence="3" type="ORF">Q3O60_09885</name>
</gene>
<dbReference type="InterPro" id="IPR028082">
    <property type="entry name" value="Peripla_BP_I"/>
</dbReference>
<dbReference type="PROSITE" id="PS51257">
    <property type="entry name" value="PROKAR_LIPOPROTEIN"/>
    <property type="match status" value="1"/>
</dbReference>
<dbReference type="InterPro" id="IPR007443">
    <property type="entry name" value="LpoA"/>
</dbReference>
<feature type="chain" id="PRO_5046391507" evidence="2">
    <location>
        <begin position="26"/>
        <end position="615"/>
    </location>
</feature>
<dbReference type="Gene3D" id="1.25.40.650">
    <property type="match status" value="1"/>
</dbReference>
<evidence type="ECO:0000256" key="2">
    <source>
        <dbReference type="SAM" id="SignalP"/>
    </source>
</evidence>
<evidence type="ECO:0000313" key="3">
    <source>
        <dbReference type="EMBL" id="MDP4536497.1"/>
    </source>
</evidence>
<dbReference type="PANTHER" id="PTHR38038:SF1">
    <property type="entry name" value="PENICILLIN-BINDING PROTEIN ACTIVATOR LPOA"/>
    <property type="match status" value="1"/>
</dbReference>
<dbReference type="EMBL" id="JAUZVZ010000012">
    <property type="protein sequence ID" value="MDP4536497.1"/>
    <property type="molecule type" value="Genomic_DNA"/>
</dbReference>
<reference evidence="3 4" key="1">
    <citation type="submission" date="2023-08" db="EMBL/GenBank/DDBJ databases">
        <authorList>
            <person name="Joshi A."/>
            <person name="Thite S."/>
        </authorList>
    </citation>
    <scope>NUCLEOTIDE SEQUENCE [LARGE SCALE GENOMIC DNA]</scope>
    <source>
        <strain evidence="3 4">AC40</strain>
    </source>
</reference>
<comment type="caution">
    <text evidence="3">The sequence shown here is derived from an EMBL/GenBank/DDBJ whole genome shotgun (WGS) entry which is preliminary data.</text>
</comment>
<dbReference type="Gene3D" id="3.40.50.2300">
    <property type="match status" value="2"/>
</dbReference>
<accession>A0ABT9GZK9</accession>